<comment type="catalytic activity">
    <reaction evidence="9">
        <text>diphosphate + H2O + H(+)(in) = 2 phosphate + 2 H(+)(out)</text>
        <dbReference type="Rhea" id="RHEA:13973"/>
        <dbReference type="ChEBI" id="CHEBI:15377"/>
        <dbReference type="ChEBI" id="CHEBI:15378"/>
        <dbReference type="ChEBI" id="CHEBI:33019"/>
        <dbReference type="ChEBI" id="CHEBI:43474"/>
        <dbReference type="EC" id="7.1.3.1"/>
    </reaction>
</comment>
<evidence type="ECO:0000256" key="7">
    <source>
        <dbReference type="ARBA" id="ARBA00023065"/>
    </source>
</evidence>
<evidence type="ECO:0000256" key="3">
    <source>
        <dbReference type="ARBA" id="ARBA00022692"/>
    </source>
</evidence>
<feature type="transmembrane region" description="Helical" evidence="9">
    <location>
        <begin position="393"/>
        <end position="413"/>
    </location>
</feature>
<dbReference type="InterPro" id="IPR036737">
    <property type="entry name" value="OmpA-like_sf"/>
</dbReference>
<reference evidence="12 13" key="1">
    <citation type="submission" date="2018-12" db="EMBL/GenBank/DDBJ databases">
        <title>The genome of Variovorax gossypii DSM 100435.</title>
        <authorList>
            <person name="Gao J."/>
            <person name="Sun J."/>
        </authorList>
    </citation>
    <scope>NUCLEOTIDE SEQUENCE [LARGE SCALE GENOMIC DNA]</scope>
    <source>
        <strain evidence="12 13">DSM 100435</strain>
    </source>
</reference>
<dbReference type="EC" id="7.1.3.1" evidence="9"/>
<dbReference type="EMBL" id="RXOE01000001">
    <property type="protein sequence ID" value="RTQ37020.1"/>
    <property type="molecule type" value="Genomic_DNA"/>
</dbReference>
<feature type="transmembrane region" description="Helical" evidence="9">
    <location>
        <begin position="161"/>
        <end position="182"/>
    </location>
</feature>
<dbReference type="RefSeq" id="WP_093303266.1">
    <property type="nucleotide sequence ID" value="NZ_RXOE01000001.1"/>
</dbReference>
<evidence type="ECO:0000256" key="9">
    <source>
        <dbReference type="HAMAP-Rule" id="MF_01129"/>
    </source>
</evidence>
<keyword evidence="9" id="KW-0375">Hydrogen ion transport</keyword>
<dbReference type="GO" id="GO:0000287">
    <property type="term" value="F:magnesium ion binding"/>
    <property type="evidence" value="ECO:0007669"/>
    <property type="project" value="UniProtKB-UniRule"/>
</dbReference>
<feature type="transmembrane region" description="Helical" evidence="9">
    <location>
        <begin position="576"/>
        <end position="595"/>
    </location>
</feature>
<evidence type="ECO:0000259" key="11">
    <source>
        <dbReference type="PROSITE" id="PS51123"/>
    </source>
</evidence>
<dbReference type="GO" id="GO:0012505">
    <property type="term" value="C:endomembrane system"/>
    <property type="evidence" value="ECO:0007669"/>
    <property type="project" value="UniProtKB-SubCell"/>
</dbReference>
<dbReference type="GO" id="GO:0005886">
    <property type="term" value="C:plasma membrane"/>
    <property type="evidence" value="ECO:0007669"/>
    <property type="project" value="UniProtKB-SubCell"/>
</dbReference>
<feature type="transmembrane region" description="Helical" evidence="9">
    <location>
        <begin position="81"/>
        <end position="102"/>
    </location>
</feature>
<dbReference type="NCBIfam" id="NF001953">
    <property type="entry name" value="PRK00733.2-1"/>
    <property type="match status" value="1"/>
</dbReference>
<dbReference type="InterPro" id="IPR004131">
    <property type="entry name" value="PPase-energised_H-pump"/>
</dbReference>
<keyword evidence="3 9" id="KW-0812">Transmembrane</keyword>
<feature type="transmembrane region" description="Helical" evidence="9">
    <location>
        <begin position="57"/>
        <end position="75"/>
    </location>
</feature>
<protein>
    <recommendedName>
        <fullName evidence="9">K(+)-insensitive pyrophosphate-energized proton pump</fullName>
        <ecNumber evidence="9">7.1.3.1</ecNumber>
    </recommendedName>
    <alternativeName>
        <fullName evidence="9">Membrane-bound proton-translocating pyrophosphatase</fullName>
    </alternativeName>
    <alternativeName>
        <fullName evidence="9">Pyrophosphate-energized inorganic pyrophosphatase</fullName>
        <shortName evidence="9">H(+)-PPase</shortName>
    </alternativeName>
</protein>
<feature type="transmembrane region" description="Helical" evidence="9">
    <location>
        <begin position="602"/>
        <end position="624"/>
    </location>
</feature>
<feature type="transmembrane region" description="Helical" evidence="9">
    <location>
        <begin position="122"/>
        <end position="149"/>
    </location>
</feature>
<keyword evidence="9" id="KW-1003">Cell membrane</keyword>
<comment type="subcellular location">
    <subcellularLocation>
        <location evidence="9">Cell membrane</location>
        <topology evidence="9">Multi-pass membrane protein</topology>
    </subcellularLocation>
    <subcellularLocation>
        <location evidence="1">Endomembrane system</location>
        <topology evidence="1">Multi-pass membrane protein</topology>
    </subcellularLocation>
</comment>
<feature type="transmembrane region" description="Helical" evidence="9">
    <location>
        <begin position="332"/>
        <end position="351"/>
    </location>
</feature>
<name>A0A3S0GZ85_9BURK</name>
<comment type="subunit">
    <text evidence="9">Homodimer.</text>
</comment>
<sequence length="838" mass="84765">MIGNTPLILAIVCGLVAVAYGFWARSWILAKDAGNARMQEIAAAIQAGASAYLAKQYSTIAIVGVVLAILIAVFLDLTTAVGFVVGAVLSGACGFIGMNVSVRANVRTAQAATQGIGPALDVAFRGGAITGMLVVGLGLLGVSAFYWVLIGSGTPAAGHSLSAVLNPLIGFAFGSSLISIFARLGGGIFTKGADVGADLVGKVEAGIPEDDPRNPAVIADNVGDNVGDCAGMAADLFETYAVTLIATMVLGALMVTAAPTNAVLYPLALGGVSIIASIIGCFFVKASPGMVNVMPALYKGLAVSGILSLIAFWFVTSWLIPDNAIAASGSQLKLFGACFVGLALTAALVWITEYYTGTQYKPVQHIAQASTTGHGTNIIAGLGVSMRSTAWPVIFVCIGILASYSLAGLYGIAVAATSMLSMAGIVVALDAYGPITDNAGGIAEMSELPDSVRAVTDPLDAVGNTTKAVTKGYAIGSAGLASLVLFADYTHKLESFGQAISFNLSDPMVIVGLFIGGLIPYLFGAMAMEAVGRAAGAVVEEVRRQFRDIPGIMEGTGKPEYGKAVGMLTGAAIKEMMIPSLLPVLVPIIVGLVLGPKALGGLLMGTIVTGLFVAISMCTGGGAWDNAKKYIEDGHFGGKGSETHKAAVTGDTVGDPYKDTAGPAVNPLIKIINIVALLIVPLVVKFHAGDAGAAVPTKVPTPPAVTAPAATAPSTPAAVVASGAVSAAEAAAVKVENGVVKFYFASASSEVAPNAKEALGDVIKAVQSGSTVLVSGYHDASGDPAKNAELAKQRAMAVSDALKAAGAPADKIELAKPEQSQADGPPTEARRVEVKVKS</sequence>
<dbReference type="NCBIfam" id="NF001960">
    <property type="entry name" value="PRK00733.3-5"/>
    <property type="match status" value="1"/>
</dbReference>
<dbReference type="NCBIfam" id="TIGR01104">
    <property type="entry name" value="V_PPase"/>
    <property type="match status" value="1"/>
</dbReference>
<feature type="transmembrane region" description="Helical" evidence="9">
    <location>
        <begin position="502"/>
        <end position="523"/>
    </location>
</feature>
<evidence type="ECO:0000313" key="13">
    <source>
        <dbReference type="Proteomes" id="UP000267418"/>
    </source>
</evidence>
<feature type="transmembrane region" description="Helical" evidence="9">
    <location>
        <begin position="296"/>
        <end position="320"/>
    </location>
</feature>
<evidence type="ECO:0000256" key="8">
    <source>
        <dbReference type="ARBA" id="ARBA00023136"/>
    </source>
</evidence>
<dbReference type="Proteomes" id="UP000267418">
    <property type="component" value="Unassembled WGS sequence"/>
</dbReference>
<dbReference type="PANTHER" id="PTHR31998">
    <property type="entry name" value="K(+)-INSENSITIVE PYROPHOSPHATE-ENERGIZED PROTON PUMP"/>
    <property type="match status" value="1"/>
</dbReference>
<keyword evidence="13" id="KW-1185">Reference proteome</keyword>
<keyword evidence="5 9" id="KW-1278">Translocase</keyword>
<feature type="domain" description="OmpA-like" evidence="11">
    <location>
        <begin position="731"/>
        <end position="838"/>
    </location>
</feature>
<feature type="transmembrane region" description="Helical" evidence="9">
    <location>
        <begin position="6"/>
        <end position="28"/>
    </location>
</feature>
<comment type="caution">
    <text evidence="12">The sequence shown here is derived from an EMBL/GenBank/DDBJ whole genome shotgun (WGS) entry which is preliminary data.</text>
</comment>
<keyword evidence="2 9" id="KW-0813">Transport</keyword>
<keyword evidence="8 9" id="KW-0472">Membrane</keyword>
<keyword evidence="6 9" id="KW-1133">Transmembrane helix</keyword>
<dbReference type="SUPFAM" id="SSF103088">
    <property type="entry name" value="OmpA-like"/>
    <property type="match status" value="1"/>
</dbReference>
<evidence type="ECO:0000256" key="1">
    <source>
        <dbReference type="ARBA" id="ARBA00004127"/>
    </source>
</evidence>
<dbReference type="PIRSF" id="PIRSF001265">
    <property type="entry name" value="H+-PPase"/>
    <property type="match status" value="1"/>
</dbReference>
<evidence type="ECO:0000256" key="10">
    <source>
        <dbReference type="SAM" id="MobiDB-lite"/>
    </source>
</evidence>
<evidence type="ECO:0000313" key="12">
    <source>
        <dbReference type="EMBL" id="RTQ37020.1"/>
    </source>
</evidence>
<evidence type="ECO:0000256" key="4">
    <source>
        <dbReference type="ARBA" id="ARBA00022842"/>
    </source>
</evidence>
<dbReference type="AlphaFoldDB" id="A0A3S0GZ85"/>
<feature type="region of interest" description="Disordered" evidence="10">
    <location>
        <begin position="809"/>
        <end position="838"/>
    </location>
</feature>
<gene>
    <name evidence="9" type="primary">hppA</name>
    <name evidence="12" type="ORF">EJP69_04610</name>
</gene>
<dbReference type="NCBIfam" id="NF001951">
    <property type="entry name" value="PRK00733.1-2"/>
    <property type="match status" value="1"/>
</dbReference>
<comment type="similarity">
    <text evidence="9">Belongs to the H(+)-translocating pyrophosphatase (TC 3.A.10) family. K(+)-insensitive subfamily.</text>
</comment>
<feature type="transmembrane region" description="Helical" evidence="9">
    <location>
        <begin position="472"/>
        <end position="490"/>
    </location>
</feature>
<keyword evidence="7 9" id="KW-0406">Ion transport</keyword>
<dbReference type="Pfam" id="PF03030">
    <property type="entry name" value="H_PPase"/>
    <property type="match status" value="1"/>
</dbReference>
<keyword evidence="4 9" id="KW-0460">Magnesium</keyword>
<dbReference type="OrthoDB" id="9808652at2"/>
<evidence type="ECO:0000256" key="6">
    <source>
        <dbReference type="ARBA" id="ARBA00022989"/>
    </source>
</evidence>
<comment type="cofactor">
    <cofactor evidence="9">
        <name>Mg(2+)</name>
        <dbReference type="ChEBI" id="CHEBI:18420"/>
    </cofactor>
</comment>
<keyword evidence="12" id="KW-0378">Hydrolase</keyword>
<dbReference type="GO" id="GO:0004427">
    <property type="term" value="F:inorganic diphosphate phosphatase activity"/>
    <property type="evidence" value="ECO:0007669"/>
    <property type="project" value="UniProtKB-UniRule"/>
</dbReference>
<feature type="compositionally biased region" description="Basic and acidic residues" evidence="10">
    <location>
        <begin position="828"/>
        <end position="838"/>
    </location>
</feature>
<organism evidence="12 13">
    <name type="scientific">Variovorax gossypii</name>
    <dbReference type="NCBI Taxonomy" id="1679495"/>
    <lineage>
        <taxon>Bacteria</taxon>
        <taxon>Pseudomonadati</taxon>
        <taxon>Pseudomonadota</taxon>
        <taxon>Betaproteobacteria</taxon>
        <taxon>Burkholderiales</taxon>
        <taxon>Comamonadaceae</taxon>
        <taxon>Variovorax</taxon>
    </lineage>
</organism>
<dbReference type="PROSITE" id="PS51123">
    <property type="entry name" value="OMPA_2"/>
    <property type="match status" value="1"/>
</dbReference>
<feature type="transmembrane region" description="Helical" evidence="9">
    <location>
        <begin position="264"/>
        <end position="284"/>
    </location>
</feature>
<dbReference type="HAMAP" id="MF_01129">
    <property type="entry name" value="PPase_energized_pump"/>
    <property type="match status" value="1"/>
</dbReference>
<dbReference type="InterPro" id="IPR006665">
    <property type="entry name" value="OmpA-like"/>
</dbReference>
<evidence type="ECO:0000256" key="2">
    <source>
        <dbReference type="ARBA" id="ARBA00022448"/>
    </source>
</evidence>
<comment type="caution">
    <text evidence="9">Lacks conserved residue(s) required for the propagation of feature annotation.</text>
</comment>
<evidence type="ECO:0000256" key="5">
    <source>
        <dbReference type="ARBA" id="ARBA00022967"/>
    </source>
</evidence>
<dbReference type="Pfam" id="PF00691">
    <property type="entry name" value="OmpA"/>
    <property type="match status" value="1"/>
</dbReference>
<accession>A0A3S0GZ85</accession>
<dbReference type="GO" id="GO:0009678">
    <property type="term" value="F:diphosphate hydrolysis-driven proton transmembrane transporter activity"/>
    <property type="evidence" value="ECO:0007669"/>
    <property type="project" value="UniProtKB-UniRule"/>
</dbReference>
<feature type="site" description="Determinant of potassium independence" evidence="9">
    <location>
        <position position="467"/>
    </location>
</feature>
<feature type="transmembrane region" description="Helical" evidence="9">
    <location>
        <begin position="240"/>
        <end position="258"/>
    </location>
</feature>
<proteinExistence type="inferred from homology"/>
<dbReference type="Gene3D" id="3.30.1330.60">
    <property type="entry name" value="OmpA-like domain"/>
    <property type="match status" value="1"/>
</dbReference>
<comment type="function">
    <text evidence="9">Proton pump that utilizes the energy of pyrophosphate hydrolysis as the driving force for proton movement across the membrane. Generates a proton motive force.</text>
</comment>